<dbReference type="UniPathway" id="UPA00378"/>
<dbReference type="GO" id="GO:0006506">
    <property type="term" value="P:GPI anchor biosynthetic process"/>
    <property type="evidence" value="ECO:0007669"/>
    <property type="project" value="TreeGrafter"/>
</dbReference>
<dbReference type="GO" id="GO:0033185">
    <property type="term" value="C:dolichol-phosphate-mannose synthase complex"/>
    <property type="evidence" value="ECO:0007669"/>
    <property type="project" value="TreeGrafter"/>
</dbReference>
<evidence type="ECO:0000313" key="9">
    <source>
        <dbReference type="Proteomes" id="UP000604046"/>
    </source>
</evidence>
<dbReference type="Pfam" id="PF07297">
    <property type="entry name" value="DPM2"/>
    <property type="match status" value="1"/>
</dbReference>
<dbReference type="AlphaFoldDB" id="A0A812IEX9"/>
<comment type="subcellular location">
    <subcellularLocation>
        <location evidence="1 7">Endoplasmic reticulum membrane</location>
        <topology evidence="1 7">Multi-pass membrane protein</topology>
    </subcellularLocation>
</comment>
<dbReference type="OrthoDB" id="311279at2759"/>
<keyword evidence="3 7" id="KW-0812">Transmembrane</keyword>
<evidence type="ECO:0000256" key="1">
    <source>
        <dbReference type="ARBA" id="ARBA00004477"/>
    </source>
</evidence>
<evidence type="ECO:0000256" key="2">
    <source>
        <dbReference type="ARBA" id="ARBA00005478"/>
    </source>
</evidence>
<organism evidence="8 9">
    <name type="scientific">Symbiodinium natans</name>
    <dbReference type="NCBI Taxonomy" id="878477"/>
    <lineage>
        <taxon>Eukaryota</taxon>
        <taxon>Sar</taxon>
        <taxon>Alveolata</taxon>
        <taxon>Dinophyceae</taxon>
        <taxon>Suessiales</taxon>
        <taxon>Symbiodiniaceae</taxon>
        <taxon>Symbiodinium</taxon>
    </lineage>
</organism>
<comment type="similarity">
    <text evidence="2 7">Belongs to the DPM2 family.</text>
</comment>
<name>A0A812IEX9_9DINO</name>
<sequence>MAHVSGLLLFCSVVAGFLYYTAWVLLLPMWAPEHAPWLHAAFPPRIWALKIPGLILVTLVAGLTGFVGLVLAGVVGEQDAKRH</sequence>
<feature type="transmembrane region" description="Helical" evidence="7">
    <location>
        <begin position="51"/>
        <end position="75"/>
    </location>
</feature>
<comment type="subunit">
    <text evidence="7">Component of the dolichol-phosphate mannose (DPM) synthase complex.</text>
</comment>
<keyword evidence="4 7" id="KW-0256">Endoplasmic reticulum</keyword>
<dbReference type="PANTHER" id="PTHR15039:SF11">
    <property type="entry name" value="DOLICHOL PHOSPHATE-MANNOSE BIOSYNTHESIS REGULATORY PROTEIN"/>
    <property type="match status" value="1"/>
</dbReference>
<dbReference type="GO" id="GO:0180047">
    <property type="term" value="P:dolichol phosphate mannose biosynthetic process"/>
    <property type="evidence" value="ECO:0007669"/>
    <property type="project" value="InterPro"/>
</dbReference>
<dbReference type="EMBL" id="CAJNDS010000269">
    <property type="protein sequence ID" value="CAE7036018.1"/>
    <property type="molecule type" value="Genomic_DNA"/>
</dbReference>
<evidence type="ECO:0000256" key="5">
    <source>
        <dbReference type="ARBA" id="ARBA00022989"/>
    </source>
</evidence>
<evidence type="ECO:0000256" key="4">
    <source>
        <dbReference type="ARBA" id="ARBA00022824"/>
    </source>
</evidence>
<comment type="pathway">
    <text evidence="7">Protein modification; protein glycosylation.</text>
</comment>
<evidence type="ECO:0000313" key="8">
    <source>
        <dbReference type="EMBL" id="CAE7036018.1"/>
    </source>
</evidence>
<comment type="caution">
    <text evidence="8">The sequence shown here is derived from an EMBL/GenBank/DDBJ whole genome shotgun (WGS) entry which is preliminary data.</text>
</comment>
<reference evidence="8" key="1">
    <citation type="submission" date="2021-02" db="EMBL/GenBank/DDBJ databases">
        <authorList>
            <person name="Dougan E. K."/>
            <person name="Rhodes N."/>
            <person name="Thang M."/>
            <person name="Chan C."/>
        </authorList>
    </citation>
    <scope>NUCLEOTIDE SEQUENCE</scope>
</reference>
<keyword evidence="5 7" id="KW-1133">Transmembrane helix</keyword>
<accession>A0A812IEX9</accession>
<dbReference type="GO" id="GO:0005789">
    <property type="term" value="C:endoplasmic reticulum membrane"/>
    <property type="evidence" value="ECO:0007669"/>
    <property type="project" value="UniProtKB-SubCell"/>
</dbReference>
<evidence type="ECO:0000256" key="3">
    <source>
        <dbReference type="ARBA" id="ARBA00022692"/>
    </source>
</evidence>
<proteinExistence type="inferred from homology"/>
<evidence type="ECO:0000256" key="7">
    <source>
        <dbReference type="RuleBase" id="RU365084"/>
    </source>
</evidence>
<dbReference type="PANTHER" id="PTHR15039">
    <property type="entry name" value="DOLICHOL PHOSPHATE-MANNOSE BIOSYNTHESIS REGULATORY PROTEIN"/>
    <property type="match status" value="1"/>
</dbReference>
<dbReference type="Proteomes" id="UP000604046">
    <property type="component" value="Unassembled WGS sequence"/>
</dbReference>
<comment type="function">
    <text evidence="7">Regulatory subunit of the dolichol-phosphate mannose (DPM) synthase complex; essential for the ER localization.</text>
</comment>
<dbReference type="InterPro" id="IPR009914">
    <property type="entry name" value="DPM2"/>
</dbReference>
<gene>
    <name evidence="8" type="ORF">SNAT2548_LOCUS4362</name>
</gene>
<protein>
    <recommendedName>
        <fullName evidence="7">Dolichol phosphate-mannose biosynthesis regulatory protein</fullName>
    </recommendedName>
</protein>
<keyword evidence="9" id="KW-1185">Reference proteome</keyword>
<feature type="transmembrane region" description="Helical" evidence="7">
    <location>
        <begin position="7"/>
        <end position="31"/>
    </location>
</feature>
<evidence type="ECO:0000256" key="6">
    <source>
        <dbReference type="ARBA" id="ARBA00023136"/>
    </source>
</evidence>
<dbReference type="GO" id="GO:0030234">
    <property type="term" value="F:enzyme regulator activity"/>
    <property type="evidence" value="ECO:0007669"/>
    <property type="project" value="UniProtKB-UniRule"/>
</dbReference>
<keyword evidence="6 7" id="KW-0472">Membrane</keyword>